<name>A0A9D9J0V8_9BACT</name>
<keyword evidence="1" id="KW-0732">Signal</keyword>
<feature type="signal peptide" evidence="1">
    <location>
        <begin position="1"/>
        <end position="20"/>
    </location>
</feature>
<dbReference type="AlphaFoldDB" id="A0A9D9J0V8"/>
<evidence type="ECO:0000256" key="1">
    <source>
        <dbReference type="SAM" id="SignalP"/>
    </source>
</evidence>
<dbReference type="Proteomes" id="UP000823772">
    <property type="component" value="Unassembled WGS sequence"/>
</dbReference>
<evidence type="ECO:0000313" key="2">
    <source>
        <dbReference type="EMBL" id="MBO8481631.1"/>
    </source>
</evidence>
<feature type="chain" id="PRO_5039085081" description="Outer membrane protein beta-barrel domain-containing protein" evidence="1">
    <location>
        <begin position="21"/>
        <end position="199"/>
    </location>
</feature>
<proteinExistence type="predicted"/>
<gene>
    <name evidence="2" type="ORF">IAC87_03690</name>
</gene>
<evidence type="ECO:0008006" key="4">
    <source>
        <dbReference type="Google" id="ProtNLM"/>
    </source>
</evidence>
<reference evidence="2" key="1">
    <citation type="submission" date="2020-10" db="EMBL/GenBank/DDBJ databases">
        <authorList>
            <person name="Gilroy R."/>
        </authorList>
    </citation>
    <scope>NUCLEOTIDE SEQUENCE</scope>
    <source>
        <strain evidence="2">B3-2255</strain>
    </source>
</reference>
<evidence type="ECO:0000313" key="3">
    <source>
        <dbReference type="Proteomes" id="UP000823772"/>
    </source>
</evidence>
<comment type="caution">
    <text evidence="2">The sequence shown here is derived from an EMBL/GenBank/DDBJ whole genome shotgun (WGS) entry which is preliminary data.</text>
</comment>
<reference evidence="2" key="2">
    <citation type="journal article" date="2021" name="PeerJ">
        <title>Extensive microbial diversity within the chicken gut microbiome revealed by metagenomics and culture.</title>
        <authorList>
            <person name="Gilroy R."/>
            <person name="Ravi A."/>
            <person name="Getino M."/>
            <person name="Pursley I."/>
            <person name="Horton D.L."/>
            <person name="Alikhan N.F."/>
            <person name="Baker D."/>
            <person name="Gharbi K."/>
            <person name="Hall N."/>
            <person name="Watson M."/>
            <person name="Adriaenssens E.M."/>
            <person name="Foster-Nyarko E."/>
            <person name="Jarju S."/>
            <person name="Secka A."/>
            <person name="Antonio M."/>
            <person name="Oren A."/>
            <person name="Chaudhuri R.R."/>
            <person name="La Ragione R."/>
            <person name="Hildebrand F."/>
            <person name="Pallen M.J."/>
        </authorList>
    </citation>
    <scope>NUCLEOTIDE SEQUENCE</scope>
    <source>
        <strain evidence="2">B3-2255</strain>
    </source>
</reference>
<sequence length="199" mass="22250">MKRIITFFTLLMLAFGGKTAMGQDTVGCAAPEDKRTLTCSEIENEFKDGKDWGNIYVEAGMFYSMGSHTGNGVFENVSIGYRIPKSFSVIYLEWGFTNKETISGYPEMHTGMVALGYDIQRFKNSSFSMEPRLGVGFATGGFGTPQRSYRLAAEAGLMLKYEINRCYFGFQSKLMGVVIEYGKSGMFEFMSGFVFGIRF</sequence>
<organism evidence="2 3">
    <name type="scientific">Candidatus Merdivivens faecigallinarum</name>
    <dbReference type="NCBI Taxonomy" id="2840871"/>
    <lineage>
        <taxon>Bacteria</taxon>
        <taxon>Pseudomonadati</taxon>
        <taxon>Bacteroidota</taxon>
        <taxon>Bacteroidia</taxon>
        <taxon>Bacteroidales</taxon>
        <taxon>Muribaculaceae</taxon>
        <taxon>Muribaculaceae incertae sedis</taxon>
        <taxon>Candidatus Merdivivens</taxon>
    </lineage>
</organism>
<accession>A0A9D9J0V8</accession>
<protein>
    <recommendedName>
        <fullName evidence="4">Outer membrane protein beta-barrel domain-containing protein</fullName>
    </recommendedName>
</protein>
<dbReference type="EMBL" id="JADILY010000080">
    <property type="protein sequence ID" value="MBO8481631.1"/>
    <property type="molecule type" value="Genomic_DNA"/>
</dbReference>